<dbReference type="Pfam" id="PF11211">
    <property type="entry name" value="DUF2997"/>
    <property type="match status" value="1"/>
</dbReference>
<proteinExistence type="predicted"/>
<reference evidence="2" key="1">
    <citation type="submission" date="2021-01" db="EMBL/GenBank/DDBJ databases">
        <authorList>
            <person name="Corre E."/>
            <person name="Pelletier E."/>
            <person name="Niang G."/>
            <person name="Scheremetjew M."/>
            <person name="Finn R."/>
            <person name="Kale V."/>
            <person name="Holt S."/>
            <person name="Cochrane G."/>
            <person name="Meng A."/>
            <person name="Brown T."/>
            <person name="Cohen L."/>
        </authorList>
    </citation>
    <scope>NUCLEOTIDE SEQUENCE</scope>
    <source>
        <strain evidence="2">Isolate 1302-5</strain>
    </source>
</reference>
<accession>A0A7S4KAP3</accession>
<evidence type="ECO:0000313" key="2">
    <source>
        <dbReference type="EMBL" id="CAE2288122.1"/>
    </source>
</evidence>
<sequence>MSCRKLAAAFLAASALSSGASAFVAPGASPSFVRPQTSRSMSDNSGNIEEIEFRIYPDGRIEETVRGVRGNSCHEVTEAVNDMLGKVVESAPTEEMYENEVFVANTVEDKVDGGESSSGWEGSSSW</sequence>
<organism evidence="2">
    <name type="scientific">Odontella aurita</name>
    <dbReference type="NCBI Taxonomy" id="265563"/>
    <lineage>
        <taxon>Eukaryota</taxon>
        <taxon>Sar</taxon>
        <taxon>Stramenopiles</taxon>
        <taxon>Ochrophyta</taxon>
        <taxon>Bacillariophyta</taxon>
        <taxon>Mediophyceae</taxon>
        <taxon>Biddulphiophycidae</taxon>
        <taxon>Eupodiscales</taxon>
        <taxon>Odontellaceae</taxon>
        <taxon>Odontella</taxon>
    </lineage>
</organism>
<dbReference type="AlphaFoldDB" id="A0A7S4KAP3"/>
<keyword evidence="1" id="KW-0732">Signal</keyword>
<name>A0A7S4KAP3_9STRA</name>
<feature type="chain" id="PRO_5031237113" description="DUF2997 domain-containing protein" evidence="1">
    <location>
        <begin position="23"/>
        <end position="126"/>
    </location>
</feature>
<dbReference type="InterPro" id="IPR021375">
    <property type="entry name" value="DUF2997"/>
</dbReference>
<gene>
    <name evidence="2" type="ORF">OAUR00152_LOCUS41556</name>
</gene>
<evidence type="ECO:0000256" key="1">
    <source>
        <dbReference type="SAM" id="SignalP"/>
    </source>
</evidence>
<protein>
    <recommendedName>
        <fullName evidence="3">DUF2997 domain-containing protein</fullName>
    </recommendedName>
</protein>
<evidence type="ECO:0008006" key="3">
    <source>
        <dbReference type="Google" id="ProtNLM"/>
    </source>
</evidence>
<dbReference type="EMBL" id="HBKQ01060983">
    <property type="protein sequence ID" value="CAE2288122.1"/>
    <property type="molecule type" value="Transcribed_RNA"/>
</dbReference>
<feature type="signal peptide" evidence="1">
    <location>
        <begin position="1"/>
        <end position="22"/>
    </location>
</feature>